<dbReference type="InterPro" id="IPR013654">
    <property type="entry name" value="PAS_2"/>
</dbReference>
<dbReference type="InterPro" id="IPR046958">
    <property type="entry name" value="RBK1/2/STUNTED"/>
</dbReference>
<keyword evidence="1" id="KW-0547">Nucleotide-binding</keyword>
<keyword evidence="1" id="KW-0067">ATP-binding</keyword>
<dbReference type="AlphaFoldDB" id="A0A445GFV7"/>
<dbReference type="GO" id="GO:0004713">
    <property type="term" value="F:protein tyrosine kinase activity"/>
    <property type="evidence" value="ECO:0007669"/>
    <property type="project" value="InterPro"/>
</dbReference>
<dbReference type="GO" id="GO:0005524">
    <property type="term" value="F:ATP binding"/>
    <property type="evidence" value="ECO:0007669"/>
    <property type="project" value="UniProtKB-UniRule"/>
</dbReference>
<dbReference type="InterPro" id="IPR035965">
    <property type="entry name" value="PAS-like_dom_sf"/>
</dbReference>
<name>A0A445GFV7_GLYSO</name>
<dbReference type="PANTHER" id="PTHR47987">
    <property type="entry name" value="OS08G0249100 PROTEIN"/>
    <property type="match status" value="1"/>
</dbReference>
<dbReference type="EMBL" id="QZWG01000016">
    <property type="protein sequence ID" value="RZB60081.1"/>
    <property type="molecule type" value="Genomic_DNA"/>
</dbReference>
<accession>A0A445GFV7</accession>
<reference evidence="4 5" key="1">
    <citation type="submission" date="2018-09" db="EMBL/GenBank/DDBJ databases">
        <title>A high-quality reference genome of wild soybean provides a powerful tool to mine soybean genomes.</title>
        <authorList>
            <person name="Xie M."/>
            <person name="Chung C.Y.L."/>
            <person name="Li M.-W."/>
            <person name="Wong F.-L."/>
            <person name="Chan T.-F."/>
            <person name="Lam H.-M."/>
        </authorList>
    </citation>
    <scope>NUCLEOTIDE SEQUENCE [LARGE SCALE GENOMIC DNA]</scope>
    <source>
        <strain evidence="5">cv. W05</strain>
        <tissue evidence="4">Hypocotyl of etiolated seedlings</tissue>
    </source>
</reference>
<sequence length="514" mass="57372">MLRMKPQRRRPTTSARRQRKATPVVEDVQHVDHVADEVHEQPKEAVVDDVVTDDDSKKYRIQHLHHSIYANEYTDPVQESSLVVAFQYYYLLWKNGNVNLTSKDEYFYFRKIMAGNRMIKTNNHSSSQCARQTTRIKVYARETEDKEFRSKPIVQYTEDPRLHAVFEQFGESGRSFNYSESICITSESIPEQQIMAYLVKIQRGGFIQPFGSMIAINEPSSCILDYSDNAHDMLDITLQSVPSLDDKNDVAFALGTDVRALFTHCSALLLEKAFSVFVANPNKPREVKIILSKNQEKLLDLLHNLSPRKENCIGKGGYAEVYKGCLPNGQLVAIKTLTRGTKNETIGDFLSELGIMAHVNHSNTAKLVGYGVEGVMYLVLELSEKGCLASMLNGSKDKLPWSIRQKIALGTAKGIIFTWAATLKARVLKEVWNIAAVFPVEKNLAGGGGGNDNGSNGSSNSSFSGEIVLEENFLGICSRELLARGCELLKRTRTGLDPNCHTNDVLQAGINLGK</sequence>
<dbReference type="InterPro" id="IPR011009">
    <property type="entry name" value="Kinase-like_dom_sf"/>
</dbReference>
<comment type="caution">
    <text evidence="4">The sequence shown here is derived from an EMBL/GenBank/DDBJ whole genome shotgun (WGS) entry which is preliminary data.</text>
</comment>
<evidence type="ECO:0000313" key="4">
    <source>
        <dbReference type="EMBL" id="RZB60081.1"/>
    </source>
</evidence>
<feature type="compositionally biased region" description="Basic residues" evidence="2">
    <location>
        <begin position="1"/>
        <end position="20"/>
    </location>
</feature>
<evidence type="ECO:0000313" key="5">
    <source>
        <dbReference type="Proteomes" id="UP000289340"/>
    </source>
</evidence>
<dbReference type="SMART" id="SM00219">
    <property type="entry name" value="TyrKc"/>
    <property type="match status" value="1"/>
</dbReference>
<dbReference type="InterPro" id="IPR020635">
    <property type="entry name" value="Tyr_kinase_cat_dom"/>
</dbReference>
<dbReference type="Pfam" id="PF07714">
    <property type="entry name" value="PK_Tyr_Ser-Thr"/>
    <property type="match status" value="1"/>
</dbReference>
<dbReference type="PROSITE" id="PS50011">
    <property type="entry name" value="PROTEIN_KINASE_DOM"/>
    <property type="match status" value="1"/>
</dbReference>
<feature type="binding site" evidence="1">
    <location>
        <position position="335"/>
    </location>
    <ligand>
        <name>ATP</name>
        <dbReference type="ChEBI" id="CHEBI:30616"/>
    </ligand>
</feature>
<dbReference type="InterPro" id="IPR000719">
    <property type="entry name" value="Prot_kinase_dom"/>
</dbReference>
<dbReference type="Gene3D" id="3.30.450.20">
    <property type="entry name" value="PAS domain"/>
    <property type="match status" value="1"/>
</dbReference>
<feature type="region of interest" description="Disordered" evidence="2">
    <location>
        <begin position="1"/>
        <end position="24"/>
    </location>
</feature>
<dbReference type="PROSITE" id="PS00107">
    <property type="entry name" value="PROTEIN_KINASE_ATP"/>
    <property type="match status" value="1"/>
</dbReference>
<dbReference type="InterPro" id="IPR017441">
    <property type="entry name" value="Protein_kinase_ATP_BS"/>
</dbReference>
<organism evidence="4 5">
    <name type="scientific">Glycine soja</name>
    <name type="common">Wild soybean</name>
    <dbReference type="NCBI Taxonomy" id="3848"/>
    <lineage>
        <taxon>Eukaryota</taxon>
        <taxon>Viridiplantae</taxon>
        <taxon>Streptophyta</taxon>
        <taxon>Embryophyta</taxon>
        <taxon>Tracheophyta</taxon>
        <taxon>Spermatophyta</taxon>
        <taxon>Magnoliopsida</taxon>
        <taxon>eudicotyledons</taxon>
        <taxon>Gunneridae</taxon>
        <taxon>Pentapetalae</taxon>
        <taxon>rosids</taxon>
        <taxon>fabids</taxon>
        <taxon>Fabales</taxon>
        <taxon>Fabaceae</taxon>
        <taxon>Papilionoideae</taxon>
        <taxon>50 kb inversion clade</taxon>
        <taxon>NPAAA clade</taxon>
        <taxon>indigoferoid/millettioid clade</taxon>
        <taxon>Phaseoleae</taxon>
        <taxon>Glycine</taxon>
        <taxon>Glycine subgen. Soja</taxon>
    </lineage>
</organism>
<dbReference type="InterPro" id="IPR001245">
    <property type="entry name" value="Ser-Thr/Tyr_kinase_cat_dom"/>
</dbReference>
<dbReference type="SUPFAM" id="SSF55785">
    <property type="entry name" value="PYP-like sensor domain (PAS domain)"/>
    <property type="match status" value="1"/>
</dbReference>
<gene>
    <name evidence="4" type="ORF">D0Y65_043022</name>
</gene>
<protein>
    <submittedName>
        <fullName evidence="4">Phytochrome B</fullName>
    </submittedName>
</protein>
<dbReference type="PANTHER" id="PTHR47987:SF12">
    <property type="entry name" value="PROTEIN KINASE FAMILY PROTEIN"/>
    <property type="match status" value="1"/>
</dbReference>
<dbReference type="SUPFAM" id="SSF56112">
    <property type="entry name" value="Protein kinase-like (PK-like)"/>
    <property type="match status" value="1"/>
</dbReference>
<proteinExistence type="predicted"/>
<feature type="domain" description="Protein kinase" evidence="3">
    <location>
        <begin position="307"/>
        <end position="514"/>
    </location>
</feature>
<dbReference type="Proteomes" id="UP000289340">
    <property type="component" value="Chromosome 16"/>
</dbReference>
<evidence type="ECO:0000259" key="3">
    <source>
        <dbReference type="PROSITE" id="PS50011"/>
    </source>
</evidence>
<keyword evidence="5" id="KW-1185">Reference proteome</keyword>
<dbReference type="Pfam" id="PF08446">
    <property type="entry name" value="PAS_2"/>
    <property type="match status" value="1"/>
</dbReference>
<dbReference type="GO" id="GO:0006355">
    <property type="term" value="P:regulation of DNA-templated transcription"/>
    <property type="evidence" value="ECO:0007669"/>
    <property type="project" value="InterPro"/>
</dbReference>
<dbReference type="Gene3D" id="1.10.510.10">
    <property type="entry name" value="Transferase(Phosphotransferase) domain 1"/>
    <property type="match status" value="1"/>
</dbReference>
<evidence type="ECO:0000256" key="1">
    <source>
        <dbReference type="PROSITE-ProRule" id="PRU10141"/>
    </source>
</evidence>
<evidence type="ECO:0000256" key="2">
    <source>
        <dbReference type="SAM" id="MobiDB-lite"/>
    </source>
</evidence>